<gene>
    <name evidence="2" type="ORF">G6F64_007554</name>
</gene>
<name>A0A9P6X6N9_RHIOR</name>
<evidence type="ECO:0000256" key="1">
    <source>
        <dbReference type="SAM" id="MobiDB-lite"/>
    </source>
</evidence>
<protein>
    <submittedName>
        <fullName evidence="2">Uncharacterized protein</fullName>
    </submittedName>
</protein>
<reference evidence="2" key="1">
    <citation type="journal article" date="2020" name="Microb. Genom.">
        <title>Genetic diversity of clinical and environmental Mucorales isolates obtained from an investigation of mucormycosis cases among solid organ transplant recipients.</title>
        <authorList>
            <person name="Nguyen M.H."/>
            <person name="Kaul D."/>
            <person name="Muto C."/>
            <person name="Cheng S.J."/>
            <person name="Richter R.A."/>
            <person name="Bruno V.M."/>
            <person name="Liu G."/>
            <person name="Beyhan S."/>
            <person name="Sundermann A.J."/>
            <person name="Mounaud S."/>
            <person name="Pasculle A.W."/>
            <person name="Nierman W.C."/>
            <person name="Driscoll E."/>
            <person name="Cumbie R."/>
            <person name="Clancy C.J."/>
            <person name="Dupont C.L."/>
        </authorList>
    </citation>
    <scope>NUCLEOTIDE SEQUENCE</scope>
    <source>
        <strain evidence="2">GL11</strain>
    </source>
</reference>
<dbReference type="Proteomes" id="UP000716291">
    <property type="component" value="Unassembled WGS sequence"/>
</dbReference>
<organism evidence="2 3">
    <name type="scientific">Rhizopus oryzae</name>
    <name type="common">Mucormycosis agent</name>
    <name type="synonym">Rhizopus arrhizus var. delemar</name>
    <dbReference type="NCBI Taxonomy" id="64495"/>
    <lineage>
        <taxon>Eukaryota</taxon>
        <taxon>Fungi</taxon>
        <taxon>Fungi incertae sedis</taxon>
        <taxon>Mucoromycota</taxon>
        <taxon>Mucoromycotina</taxon>
        <taxon>Mucoromycetes</taxon>
        <taxon>Mucorales</taxon>
        <taxon>Mucorineae</taxon>
        <taxon>Rhizopodaceae</taxon>
        <taxon>Rhizopus</taxon>
    </lineage>
</organism>
<evidence type="ECO:0000313" key="2">
    <source>
        <dbReference type="EMBL" id="KAG1306495.1"/>
    </source>
</evidence>
<feature type="compositionally biased region" description="Polar residues" evidence="1">
    <location>
        <begin position="64"/>
        <end position="80"/>
    </location>
</feature>
<dbReference type="AlphaFoldDB" id="A0A9P6X6N9"/>
<feature type="compositionally biased region" description="Basic and acidic residues" evidence="1">
    <location>
        <begin position="37"/>
        <end position="58"/>
    </location>
</feature>
<comment type="caution">
    <text evidence="2">The sequence shown here is derived from an EMBL/GenBank/DDBJ whole genome shotgun (WGS) entry which is preliminary data.</text>
</comment>
<accession>A0A9P6X6N9</accession>
<proteinExistence type="predicted"/>
<dbReference type="OrthoDB" id="2250113at2759"/>
<evidence type="ECO:0000313" key="3">
    <source>
        <dbReference type="Proteomes" id="UP000716291"/>
    </source>
</evidence>
<dbReference type="EMBL" id="JAANQT010001123">
    <property type="protein sequence ID" value="KAG1306495.1"/>
    <property type="molecule type" value="Genomic_DNA"/>
</dbReference>
<sequence>MEKQQALDRAEWQRKEQELLENRNKMMERLIETESQLKEALERRQAQLQRSRSEEQLGRRRHSSNASHSPSATLVTTTPFHQPRAKSMNQRWPGDLKTRPSYPLRASDFYDDDELDEDYYYYPYRMKPYLYPMIYPAPRHYTTQGHSFYGYTQ</sequence>
<feature type="region of interest" description="Disordered" evidence="1">
    <location>
        <begin position="37"/>
        <end position="106"/>
    </location>
</feature>
<keyword evidence="3" id="KW-1185">Reference proteome</keyword>